<dbReference type="EMBL" id="BA000004">
    <property type="protein sequence ID" value="BAB07709.1"/>
    <property type="molecule type" value="Genomic_DNA"/>
</dbReference>
<accession>Q9K5U8</accession>
<sequence>MKRLTRNLVLSALSLSLIIGNPTLSFANDYEKLSDDVMPDEVKKVLELMESPNSVGNPVDGYEQQSSGFSTMSTSSSSKAQHKYNSKSFSHAKGGYSVIDVKRSKPGFWRSLYQHKYDGYGYTAYTAKNKYKPSNSSAKVTATKIGPNVNISLRNSDWSLLTSSRTVATDSAKYSSRKYAQANFDDLRIQWLSNLAVSFKVESKLSFSNAGSSTTTTSVLF</sequence>
<dbReference type="RefSeq" id="WP_010900114.1">
    <property type="nucleotide sequence ID" value="NC_002570.2"/>
</dbReference>
<reference evidence="3 4" key="1">
    <citation type="journal article" date="2000" name="Nucleic Acids Res.">
        <title>Complete genome sequence of the alkaliphilic bacterium Bacillus halodurans and genomic sequence comparison with Bacillus subtilis.</title>
        <authorList>
            <person name="Takami H."/>
            <person name="Nakasone K."/>
            <person name="Takaki Y."/>
            <person name="Maeno G."/>
            <person name="Sasaki R."/>
            <person name="Masui N."/>
            <person name="Fuji F."/>
            <person name="Hirama C."/>
            <person name="Nakamura Y."/>
            <person name="Ogasawara N."/>
            <person name="Kuhara S."/>
            <person name="Horikoshi K."/>
        </authorList>
    </citation>
    <scope>NUCLEOTIDE SEQUENCE [LARGE SCALE GENOMIC DNA]</scope>
    <source>
        <strain evidence="4">ATCC BAA-125 / DSM 18197 / FERM 7344 / JCM 9153 / C-125</strain>
    </source>
</reference>
<dbReference type="AlphaFoldDB" id="Q9K5U8"/>
<feature type="signal peptide" evidence="2">
    <location>
        <begin position="1"/>
        <end position="27"/>
    </location>
</feature>
<dbReference type="HOGENOM" id="CLU_1248561_0_0_9"/>
<proteinExistence type="predicted"/>
<gene>
    <name evidence="3" type="ordered locus">BH3990</name>
</gene>
<evidence type="ECO:0000256" key="1">
    <source>
        <dbReference type="SAM" id="MobiDB-lite"/>
    </source>
</evidence>
<dbReference type="KEGG" id="bha:BH3990"/>
<evidence type="ECO:0000313" key="3">
    <source>
        <dbReference type="EMBL" id="BAB07709.1"/>
    </source>
</evidence>
<feature type="compositionally biased region" description="Low complexity" evidence="1">
    <location>
        <begin position="66"/>
        <end position="77"/>
    </location>
</feature>
<protein>
    <submittedName>
        <fullName evidence="3">BH3990 protein</fullName>
    </submittedName>
</protein>
<dbReference type="OrthoDB" id="2966532at2"/>
<dbReference type="PIR" id="F84148">
    <property type="entry name" value="F84148"/>
</dbReference>
<name>Q9K5U8_HALH5</name>
<dbReference type="eggNOG" id="ENOG50341B0">
    <property type="taxonomic scope" value="Bacteria"/>
</dbReference>
<organism evidence="3 4">
    <name type="scientific">Halalkalibacterium halodurans (strain ATCC BAA-125 / DSM 18197 / FERM 7344 / JCM 9153 / C-125)</name>
    <name type="common">Bacillus halodurans</name>
    <dbReference type="NCBI Taxonomy" id="272558"/>
    <lineage>
        <taxon>Bacteria</taxon>
        <taxon>Bacillati</taxon>
        <taxon>Bacillota</taxon>
        <taxon>Bacilli</taxon>
        <taxon>Bacillales</taxon>
        <taxon>Bacillaceae</taxon>
        <taxon>Halalkalibacterium (ex Joshi et al. 2022)</taxon>
    </lineage>
</organism>
<dbReference type="Proteomes" id="UP000001258">
    <property type="component" value="Chromosome"/>
</dbReference>
<evidence type="ECO:0000313" key="4">
    <source>
        <dbReference type="Proteomes" id="UP000001258"/>
    </source>
</evidence>
<feature type="chain" id="PRO_5004328465" evidence="2">
    <location>
        <begin position="28"/>
        <end position="221"/>
    </location>
</feature>
<keyword evidence="4" id="KW-1185">Reference proteome</keyword>
<evidence type="ECO:0000256" key="2">
    <source>
        <dbReference type="SAM" id="SignalP"/>
    </source>
</evidence>
<keyword evidence="2" id="KW-0732">Signal</keyword>
<dbReference type="STRING" id="272558.gene:10729903"/>
<feature type="region of interest" description="Disordered" evidence="1">
    <location>
        <begin position="54"/>
        <end position="77"/>
    </location>
</feature>